<keyword evidence="1" id="KW-0812">Transmembrane</keyword>
<feature type="transmembrane region" description="Helical" evidence="1">
    <location>
        <begin position="86"/>
        <end position="109"/>
    </location>
</feature>
<protein>
    <submittedName>
        <fullName evidence="2">Cytochrome c biogenesis protein CcdA</fullName>
    </submittedName>
</protein>
<keyword evidence="1" id="KW-1133">Transmembrane helix</keyword>
<dbReference type="InterPro" id="IPR051790">
    <property type="entry name" value="Cytochrome_c-biogenesis_DsbD"/>
</dbReference>
<gene>
    <name evidence="2" type="ORF">F8O04_01135</name>
</gene>
<dbReference type="Proteomes" id="UP000431744">
    <property type="component" value="Unassembled WGS sequence"/>
</dbReference>
<evidence type="ECO:0000313" key="3">
    <source>
        <dbReference type="Proteomes" id="UP000431744"/>
    </source>
</evidence>
<accession>A0A6H9WML5</accession>
<dbReference type="OrthoDB" id="9803065at2"/>
<name>A0A6H9WML5_9MICO</name>
<reference evidence="2 3" key="1">
    <citation type="submission" date="2019-09" db="EMBL/GenBank/DDBJ databases">
        <title>Phylogeny of genus Pseudoclavibacter and closely related genus.</title>
        <authorList>
            <person name="Li Y."/>
        </authorList>
    </citation>
    <scope>NUCLEOTIDE SEQUENCE [LARGE SCALE GENOMIC DNA]</scope>
    <source>
        <strain evidence="2 3">EGI 60007</strain>
    </source>
</reference>
<proteinExistence type="predicted"/>
<organism evidence="2 3">
    <name type="scientific">Pseudoclavibacter endophyticus</name>
    <dbReference type="NCBI Taxonomy" id="1778590"/>
    <lineage>
        <taxon>Bacteria</taxon>
        <taxon>Bacillati</taxon>
        <taxon>Actinomycetota</taxon>
        <taxon>Actinomycetes</taxon>
        <taxon>Micrococcales</taxon>
        <taxon>Microbacteriaceae</taxon>
        <taxon>Pseudoclavibacter</taxon>
    </lineage>
</organism>
<feature type="transmembrane region" description="Helical" evidence="1">
    <location>
        <begin position="233"/>
        <end position="263"/>
    </location>
</feature>
<evidence type="ECO:0000313" key="2">
    <source>
        <dbReference type="EMBL" id="KAB1650443.1"/>
    </source>
</evidence>
<dbReference type="PANTHER" id="PTHR31272">
    <property type="entry name" value="CYTOCHROME C-TYPE BIOGENESIS PROTEIN HI_1454-RELATED"/>
    <property type="match status" value="1"/>
</dbReference>
<feature type="transmembrane region" description="Helical" evidence="1">
    <location>
        <begin position="155"/>
        <end position="179"/>
    </location>
</feature>
<sequence>MSFASPCVLPVVPGYLGLVGATSTAAPAHGAPTQDASARARAESSTGAAHAAVSASATDVSAASTITTATAVAGRPGYRLGSRGRVVLGAVLFVLGFSLVYVLTGAAFGQLGVWLLQYQDIVLRMLGAIVLLMGLVFIGQVTFLQRQWKPTSKPIGLIGAPLLGVIFGVGWAPCVGPTLIAIQSLSFQSASAGRGALLAFAYCLGLGIPFVLAAVGFGAAARWSTWLRRNMRHINVIGGVLLMVIGLLMVLGIWQSFISWIGFLLPGYVSPL</sequence>
<dbReference type="AlphaFoldDB" id="A0A6H9WML5"/>
<dbReference type="PANTHER" id="PTHR31272:SF4">
    <property type="entry name" value="CYTOCHROME C-TYPE BIOGENESIS PROTEIN HI_1454-RELATED"/>
    <property type="match status" value="1"/>
</dbReference>
<feature type="transmembrane region" description="Helical" evidence="1">
    <location>
        <begin position="121"/>
        <end position="143"/>
    </location>
</feature>
<keyword evidence="1" id="KW-0472">Membrane</keyword>
<evidence type="ECO:0000256" key="1">
    <source>
        <dbReference type="SAM" id="Phobius"/>
    </source>
</evidence>
<keyword evidence="3" id="KW-1185">Reference proteome</keyword>
<dbReference type="EMBL" id="WBJY01000001">
    <property type="protein sequence ID" value="KAB1650443.1"/>
    <property type="molecule type" value="Genomic_DNA"/>
</dbReference>
<feature type="transmembrane region" description="Helical" evidence="1">
    <location>
        <begin position="199"/>
        <end position="221"/>
    </location>
</feature>
<comment type="caution">
    <text evidence="2">The sequence shown here is derived from an EMBL/GenBank/DDBJ whole genome shotgun (WGS) entry which is preliminary data.</text>
</comment>